<dbReference type="RefSeq" id="WP_048154209.1">
    <property type="nucleotide sequence ID" value="NZ_CP008746.1"/>
</dbReference>
<organism evidence="2 3">
    <name type="scientific">Methanosarcina barkeri CM1</name>
    <dbReference type="NCBI Taxonomy" id="796385"/>
    <lineage>
        <taxon>Archaea</taxon>
        <taxon>Methanobacteriati</taxon>
        <taxon>Methanobacteriota</taxon>
        <taxon>Stenosarchaea group</taxon>
        <taxon>Methanomicrobia</taxon>
        <taxon>Methanosarcinales</taxon>
        <taxon>Methanosarcinaceae</taxon>
        <taxon>Methanosarcina</taxon>
    </lineage>
</organism>
<dbReference type="PATRIC" id="fig|796385.3.peg.2984"/>
<feature type="compositionally biased region" description="Low complexity" evidence="1">
    <location>
        <begin position="33"/>
        <end position="59"/>
    </location>
</feature>
<proteinExistence type="predicted"/>
<reference evidence="2 3" key="2">
    <citation type="journal article" date="2015" name="Stand. Genomic Sci.">
        <title>The complete genome sequence of the rumen methanogen Methanosarcina barkeri CM1.</title>
        <authorList>
            <person name="Lambie S.C."/>
            <person name="Kelly W.J."/>
            <person name="Leahy S.C."/>
            <person name="Li D."/>
            <person name="Reilly K."/>
            <person name="McAllister T.A."/>
            <person name="Valle E.R."/>
            <person name="Attwood G.T."/>
            <person name="Altermann E."/>
        </authorList>
    </citation>
    <scope>NUCLEOTIDE SEQUENCE [LARGE SCALE GENOMIC DNA]</scope>
    <source>
        <strain evidence="2 3">CM1</strain>
    </source>
</reference>
<protein>
    <submittedName>
        <fullName evidence="2">Uncharacterized protein</fullName>
    </submittedName>
</protein>
<dbReference type="AlphaFoldDB" id="A0A0G3CBR4"/>
<dbReference type="GeneID" id="24886142"/>
<reference evidence="3" key="1">
    <citation type="submission" date="2014-06" db="EMBL/GenBank/DDBJ databases">
        <title>The complete genome sequence of Methanosarcina barkeri CM1.</title>
        <authorList>
            <consortium name="Pastoral Greenhouse Gas Research Consortium"/>
            <person name="Lambie S.C."/>
            <person name="Leahy S.C."/>
            <person name="Kelly W.J."/>
            <person name="Li D."/>
            <person name="Reilly K."/>
            <person name="Attwood G.T."/>
            <person name="Altermann E."/>
        </authorList>
    </citation>
    <scope>NUCLEOTIDE SEQUENCE [LARGE SCALE GENOMIC DNA]</scope>
    <source>
        <strain evidence="3">CM1</strain>
    </source>
</reference>
<dbReference type="InterPro" id="IPR011050">
    <property type="entry name" value="Pectin_lyase_fold/virulence"/>
</dbReference>
<dbReference type="Proteomes" id="UP000035331">
    <property type="component" value="Chromosome"/>
</dbReference>
<accession>A0A0G3CBR4</accession>
<sequence length="455" mass="46128">MNIHFKFRGIATLVLVASLVTLAVCGCVSGSETSSKATTDTTTDTTNTTNTTNTTSTASEAYTQSGGTETSSNQAFTASNTDENGIKVTNGGTFILSNSTVTKTGDTSSNDNSDFYGLNAGVLAESGSAIELTNCTVTTNANGANGVFSTGSGSSVTLSNVTINTSAAGSRGVDATQTGNITCTDVNITTAGQHCAAIATDRGNGNITVTGGVMNTAGDGSPGIYSTGNITVSGSIITATGSEAAVIEGKNSISLTNVTISGEKKCGAMLYQSFSGDAEVGTSSFTMNGGSLNASVGPLFYITNTESIIELKDANLSAASGTLLTASADRWGNTGSNGGVVTFKAENETLTGNITCDNISSVTTILQNNTTLTGAINENNTASSMNLTLDSTSTWNVTGTSYLTSFADEDSTLDNLKDNGNTIYYDSNSSTNSWLEGKTYTLTDGGQLTPVTGSQ</sequence>
<evidence type="ECO:0000256" key="1">
    <source>
        <dbReference type="SAM" id="MobiDB-lite"/>
    </source>
</evidence>
<evidence type="ECO:0000313" key="3">
    <source>
        <dbReference type="Proteomes" id="UP000035331"/>
    </source>
</evidence>
<dbReference type="Gene3D" id="2.160.20.20">
    <property type="match status" value="1"/>
</dbReference>
<dbReference type="InterPro" id="IPR012332">
    <property type="entry name" value="Autotransporter_pectin_lyase_C"/>
</dbReference>
<dbReference type="SUPFAM" id="SSF51126">
    <property type="entry name" value="Pectin lyase-like"/>
    <property type="match status" value="1"/>
</dbReference>
<dbReference type="PROSITE" id="PS51257">
    <property type="entry name" value="PROKAR_LIPOPROTEIN"/>
    <property type="match status" value="1"/>
</dbReference>
<gene>
    <name evidence="2" type="ORF">MCM1_2429</name>
</gene>
<evidence type="ECO:0000313" key="2">
    <source>
        <dbReference type="EMBL" id="AKJ39444.1"/>
    </source>
</evidence>
<dbReference type="EMBL" id="CP008746">
    <property type="protein sequence ID" value="AKJ39444.1"/>
    <property type="molecule type" value="Genomic_DNA"/>
</dbReference>
<feature type="compositionally biased region" description="Polar residues" evidence="1">
    <location>
        <begin position="60"/>
        <end position="83"/>
    </location>
</feature>
<dbReference type="GeneID" id="24843414"/>
<feature type="region of interest" description="Disordered" evidence="1">
    <location>
        <begin position="30"/>
        <end position="84"/>
    </location>
</feature>
<name>A0A0G3CBR4_METBA</name>